<protein>
    <recommendedName>
        <fullName evidence="4">DUF3568 domain-containing protein</fullName>
    </recommendedName>
</protein>
<keyword evidence="1" id="KW-0732">Signal</keyword>
<evidence type="ECO:0000313" key="2">
    <source>
        <dbReference type="EMBL" id="SCX16264.1"/>
    </source>
</evidence>
<sequence length="135" mass="14220">MKFVVATFGLFLIASAAQAATCETNFKVSGVPLMSAMSYKSWQEFPKAKASTVLQKLAQAVSAEGFSGVKIDKALSSVDAFQETTGSGRIQTLRVVARQKGAGVRVDVVFNIQAGQVTDKAVVREGICNIMAGAL</sequence>
<reference evidence="3" key="1">
    <citation type="submission" date="2016-10" db="EMBL/GenBank/DDBJ databases">
        <authorList>
            <person name="Wibberg D."/>
        </authorList>
    </citation>
    <scope>NUCLEOTIDE SEQUENCE [LARGE SCALE GENOMIC DNA]</scope>
</reference>
<feature type="signal peptide" evidence="1">
    <location>
        <begin position="1"/>
        <end position="19"/>
    </location>
</feature>
<dbReference type="EMBL" id="FMUE01000003">
    <property type="protein sequence ID" value="SCX16264.1"/>
    <property type="molecule type" value="Genomic_DNA"/>
</dbReference>
<dbReference type="AlphaFoldDB" id="A0A1R3TG28"/>
<evidence type="ECO:0008006" key="4">
    <source>
        <dbReference type="Google" id="ProtNLM"/>
    </source>
</evidence>
<organism evidence="2 3">
    <name type="scientific">Agrobacterium rosae</name>
    <dbReference type="NCBI Taxonomy" id="1972867"/>
    <lineage>
        <taxon>Bacteria</taxon>
        <taxon>Pseudomonadati</taxon>
        <taxon>Pseudomonadota</taxon>
        <taxon>Alphaproteobacteria</taxon>
        <taxon>Hyphomicrobiales</taxon>
        <taxon>Rhizobiaceae</taxon>
        <taxon>Rhizobium/Agrobacterium group</taxon>
        <taxon>Agrobacterium</taxon>
    </lineage>
</organism>
<gene>
    <name evidence="2" type="ORF">DSM25559_1447</name>
</gene>
<evidence type="ECO:0000313" key="3">
    <source>
        <dbReference type="Proteomes" id="UP000187891"/>
    </source>
</evidence>
<feature type="chain" id="PRO_5013317629" description="DUF3568 domain-containing protein" evidence="1">
    <location>
        <begin position="20"/>
        <end position="135"/>
    </location>
</feature>
<name>A0A1R3TG28_9HYPH</name>
<dbReference type="RefSeq" id="WP_077118735.1">
    <property type="nucleotide sequence ID" value="NZ_FMUE01000003.1"/>
</dbReference>
<evidence type="ECO:0000256" key="1">
    <source>
        <dbReference type="SAM" id="SignalP"/>
    </source>
</evidence>
<accession>A0A1R3TG28</accession>
<proteinExistence type="predicted"/>
<dbReference type="Proteomes" id="UP000187891">
    <property type="component" value="Unassembled WGS sequence"/>
</dbReference>